<organism evidence="12 13">
    <name type="scientific">Anaerosporobacter mobilis DSM 15930</name>
    <dbReference type="NCBI Taxonomy" id="1120996"/>
    <lineage>
        <taxon>Bacteria</taxon>
        <taxon>Bacillati</taxon>
        <taxon>Bacillota</taxon>
        <taxon>Clostridia</taxon>
        <taxon>Lachnospirales</taxon>
        <taxon>Lachnospiraceae</taxon>
        <taxon>Anaerosporobacter</taxon>
    </lineage>
</organism>
<evidence type="ECO:0000256" key="7">
    <source>
        <dbReference type="ARBA" id="ARBA00023004"/>
    </source>
</evidence>
<proteinExistence type="inferred from homology"/>
<keyword evidence="13" id="KW-1185">Reference proteome</keyword>
<dbReference type="Pfam" id="PF04055">
    <property type="entry name" value="Radical_SAM"/>
    <property type="match status" value="1"/>
</dbReference>
<dbReference type="PROSITE" id="PS00198">
    <property type="entry name" value="4FE4S_FER_1"/>
    <property type="match status" value="1"/>
</dbReference>
<keyword evidence="12" id="KW-0670">Pyruvate</keyword>
<name>A0A1M7FQY1_9FIRM</name>
<dbReference type="SFLD" id="SFLDG01118">
    <property type="entry name" value="activating_enzymes__group_2"/>
    <property type="match status" value="1"/>
</dbReference>
<dbReference type="InterPro" id="IPR001989">
    <property type="entry name" value="Radical_activat_CS"/>
</dbReference>
<dbReference type="SFLD" id="SFLDF00392">
    <property type="entry name" value="YjjI_activase"/>
    <property type="match status" value="1"/>
</dbReference>
<dbReference type="EMBL" id="FRCP01000006">
    <property type="protein sequence ID" value="SHM06178.1"/>
    <property type="molecule type" value="Genomic_DNA"/>
</dbReference>
<evidence type="ECO:0000256" key="9">
    <source>
        <dbReference type="ARBA" id="ARBA00047365"/>
    </source>
</evidence>
<dbReference type="GO" id="GO:0016829">
    <property type="term" value="F:lyase activity"/>
    <property type="evidence" value="ECO:0007669"/>
    <property type="project" value="UniProtKB-KW"/>
</dbReference>
<evidence type="ECO:0000256" key="5">
    <source>
        <dbReference type="ARBA" id="ARBA00022723"/>
    </source>
</evidence>
<dbReference type="InterPro" id="IPR040074">
    <property type="entry name" value="BssD/PflA/YjjW"/>
</dbReference>
<keyword evidence="3" id="KW-0004">4Fe-4S</keyword>
<feature type="domain" description="4Fe-4S ferredoxin-type" evidence="10">
    <location>
        <begin position="67"/>
        <end position="96"/>
    </location>
</feature>
<dbReference type="InterPro" id="IPR017896">
    <property type="entry name" value="4Fe4S_Fe-S-bd"/>
</dbReference>
<keyword evidence="7" id="KW-0408">Iron</keyword>
<dbReference type="GO" id="GO:0046872">
    <property type="term" value="F:metal ion binding"/>
    <property type="evidence" value="ECO:0007669"/>
    <property type="project" value="UniProtKB-KW"/>
</dbReference>
<dbReference type="InterPro" id="IPR023912">
    <property type="entry name" value="YjjW_bact"/>
</dbReference>
<evidence type="ECO:0000256" key="8">
    <source>
        <dbReference type="ARBA" id="ARBA00023014"/>
    </source>
</evidence>
<evidence type="ECO:0000259" key="10">
    <source>
        <dbReference type="PROSITE" id="PS51379"/>
    </source>
</evidence>
<dbReference type="Gene3D" id="3.30.70.20">
    <property type="match status" value="1"/>
</dbReference>
<dbReference type="RefSeq" id="WP_073282633.1">
    <property type="nucleotide sequence ID" value="NZ_FRCP01000006.1"/>
</dbReference>
<evidence type="ECO:0000313" key="13">
    <source>
        <dbReference type="Proteomes" id="UP000184038"/>
    </source>
</evidence>
<dbReference type="PIRSF" id="PIRSF000371">
    <property type="entry name" value="PFL_act_enz"/>
    <property type="match status" value="1"/>
</dbReference>
<keyword evidence="4" id="KW-0949">S-adenosyl-L-methionine</keyword>
<dbReference type="Proteomes" id="UP000184038">
    <property type="component" value="Unassembled WGS sequence"/>
</dbReference>
<evidence type="ECO:0000256" key="3">
    <source>
        <dbReference type="ARBA" id="ARBA00022485"/>
    </source>
</evidence>
<reference evidence="12 13" key="1">
    <citation type="submission" date="2016-11" db="EMBL/GenBank/DDBJ databases">
        <authorList>
            <person name="Jaros S."/>
            <person name="Januszkiewicz K."/>
            <person name="Wedrychowicz H."/>
        </authorList>
    </citation>
    <scope>NUCLEOTIDE SEQUENCE [LARGE SCALE GENOMIC DNA]</scope>
    <source>
        <strain evidence="12 13">DSM 15930</strain>
    </source>
</reference>
<dbReference type="PROSITE" id="PS51918">
    <property type="entry name" value="RADICAL_SAM"/>
    <property type="match status" value="1"/>
</dbReference>
<protein>
    <submittedName>
        <fullName evidence="12">Pyruvate formate lyase activating enzyme</fullName>
    </submittedName>
</protein>
<dbReference type="SFLD" id="SFLDS00029">
    <property type="entry name" value="Radical_SAM"/>
    <property type="match status" value="1"/>
</dbReference>
<dbReference type="SUPFAM" id="SSF102114">
    <property type="entry name" value="Radical SAM enzymes"/>
    <property type="match status" value="1"/>
</dbReference>
<dbReference type="InterPro" id="IPR007197">
    <property type="entry name" value="rSAM"/>
</dbReference>
<comment type="cofactor">
    <cofactor evidence="1">
        <name>[4Fe-4S] cluster</name>
        <dbReference type="ChEBI" id="CHEBI:49883"/>
    </cofactor>
</comment>
<dbReference type="PANTHER" id="PTHR30352:SF13">
    <property type="entry name" value="GLYCYL-RADICAL ENZYME ACTIVATING ENZYME YJJW-RELATED"/>
    <property type="match status" value="1"/>
</dbReference>
<gene>
    <name evidence="12" type="ORF">SAMN02746066_00584</name>
</gene>
<comment type="similarity">
    <text evidence="2">Belongs to the organic radical-activating enzymes family.</text>
</comment>
<dbReference type="NCBIfam" id="TIGR04041">
    <property type="entry name" value="activase_YjjW"/>
    <property type="match status" value="1"/>
</dbReference>
<feature type="domain" description="4Fe-4S ferredoxin-type" evidence="10">
    <location>
        <begin position="35"/>
        <end position="66"/>
    </location>
</feature>
<dbReference type="Gene3D" id="3.20.20.70">
    <property type="entry name" value="Aldolase class I"/>
    <property type="match status" value="1"/>
</dbReference>
<keyword evidence="5" id="KW-0479">Metal-binding</keyword>
<keyword evidence="8" id="KW-0411">Iron-sulfur</keyword>
<evidence type="ECO:0000256" key="4">
    <source>
        <dbReference type="ARBA" id="ARBA00022691"/>
    </source>
</evidence>
<dbReference type="InterPro" id="IPR058240">
    <property type="entry name" value="rSAM_sf"/>
</dbReference>
<feature type="domain" description="Radical SAM core" evidence="11">
    <location>
        <begin position="17"/>
        <end position="273"/>
    </location>
</feature>
<dbReference type="STRING" id="1120996.SAMN02746066_00584"/>
<dbReference type="CDD" id="cd01335">
    <property type="entry name" value="Radical_SAM"/>
    <property type="match status" value="1"/>
</dbReference>
<dbReference type="PROSITE" id="PS51379">
    <property type="entry name" value="4FE4S_FER_2"/>
    <property type="match status" value="2"/>
</dbReference>
<dbReference type="GO" id="GO:0016491">
    <property type="term" value="F:oxidoreductase activity"/>
    <property type="evidence" value="ECO:0007669"/>
    <property type="project" value="UniProtKB-KW"/>
</dbReference>
<accession>A0A1M7FQY1</accession>
<evidence type="ECO:0000256" key="6">
    <source>
        <dbReference type="ARBA" id="ARBA00023002"/>
    </source>
</evidence>
<keyword evidence="6" id="KW-0560">Oxidoreductase</keyword>
<sequence length="282" mass="32280">MQVNTAIVNKIIRFSSVDGPGNRTVVFLQGCNFNCRYCHNPETIGACRQCGACIPYCKTNAITLVDGKILYDRDRCVNCDECFHHCPHGSSPKTERMTPEEVFEEVKKNMPYIRGITISGGECTLWRDFLVELLTLAKNVGLSTMLDSNGTYDFSKDKELMAVVDAVMLDVKAFDRSEHEKVTGIHNDMVLSNLRYLAECDKLFEVRTVAVPELFDTKHTVYETSRLLHEVGKQEGIRYKLIKYRPIGVREEYRSYETPTEEYMNQLRDIAYNNGMKDIVII</sequence>
<evidence type="ECO:0000256" key="2">
    <source>
        <dbReference type="ARBA" id="ARBA00009777"/>
    </source>
</evidence>
<evidence type="ECO:0000256" key="1">
    <source>
        <dbReference type="ARBA" id="ARBA00001966"/>
    </source>
</evidence>
<comment type="catalytic activity">
    <reaction evidence="9">
        <text>glycyl-[protein] + reduced [flavodoxin] + S-adenosyl-L-methionine = glycin-2-yl radical-[protein] + semiquinone [flavodoxin] + 5'-deoxyadenosine + L-methionine + H(+)</text>
        <dbReference type="Rhea" id="RHEA:61976"/>
        <dbReference type="Rhea" id="RHEA-COMP:10622"/>
        <dbReference type="Rhea" id="RHEA-COMP:14480"/>
        <dbReference type="Rhea" id="RHEA-COMP:15993"/>
        <dbReference type="Rhea" id="RHEA-COMP:15994"/>
        <dbReference type="ChEBI" id="CHEBI:15378"/>
        <dbReference type="ChEBI" id="CHEBI:17319"/>
        <dbReference type="ChEBI" id="CHEBI:29947"/>
        <dbReference type="ChEBI" id="CHEBI:32722"/>
        <dbReference type="ChEBI" id="CHEBI:57618"/>
        <dbReference type="ChEBI" id="CHEBI:57844"/>
        <dbReference type="ChEBI" id="CHEBI:59789"/>
        <dbReference type="ChEBI" id="CHEBI:140311"/>
    </reaction>
</comment>
<evidence type="ECO:0000313" key="12">
    <source>
        <dbReference type="EMBL" id="SHM06178.1"/>
    </source>
</evidence>
<dbReference type="InterPro" id="IPR034457">
    <property type="entry name" value="Organic_radical-activating"/>
</dbReference>
<dbReference type="SUPFAM" id="SSF54862">
    <property type="entry name" value="4Fe-4S ferredoxins"/>
    <property type="match status" value="1"/>
</dbReference>
<dbReference type="AlphaFoldDB" id="A0A1M7FQY1"/>
<dbReference type="PROSITE" id="PS01087">
    <property type="entry name" value="RADICAL_ACTIVATING"/>
    <property type="match status" value="1"/>
</dbReference>
<dbReference type="InterPro" id="IPR017900">
    <property type="entry name" value="4Fe4S_Fe_S_CS"/>
</dbReference>
<dbReference type="PANTHER" id="PTHR30352">
    <property type="entry name" value="PYRUVATE FORMATE-LYASE-ACTIVATING ENZYME"/>
    <property type="match status" value="1"/>
</dbReference>
<dbReference type="InterPro" id="IPR013785">
    <property type="entry name" value="Aldolase_TIM"/>
</dbReference>
<dbReference type="InterPro" id="IPR012839">
    <property type="entry name" value="Organic_radical_activase"/>
</dbReference>
<dbReference type="SFLD" id="SFLDG01066">
    <property type="entry name" value="organic_radical-activating_enz"/>
    <property type="match status" value="1"/>
</dbReference>
<keyword evidence="12" id="KW-0456">Lyase</keyword>
<evidence type="ECO:0000259" key="11">
    <source>
        <dbReference type="PROSITE" id="PS51918"/>
    </source>
</evidence>
<dbReference type="GO" id="GO:0051539">
    <property type="term" value="F:4 iron, 4 sulfur cluster binding"/>
    <property type="evidence" value="ECO:0007669"/>
    <property type="project" value="UniProtKB-KW"/>
</dbReference>